<keyword evidence="3 7" id="KW-0732">Signal</keyword>
<dbReference type="KEGG" id="shr:100932187"/>
<reference evidence="9 10" key="1">
    <citation type="journal article" date="2011" name="Proc. Natl. Acad. Sci. U.S.A.">
        <title>Genetic diversity and population structure of the endangered marsupial Sarcophilus harrisii (Tasmanian devil).</title>
        <authorList>
            <person name="Miller W."/>
            <person name="Hayes V.M."/>
            <person name="Ratan A."/>
            <person name="Petersen D.C."/>
            <person name="Wittekindt N.E."/>
            <person name="Miller J."/>
            <person name="Walenz B."/>
            <person name="Knight J."/>
            <person name="Qi J."/>
            <person name="Zhao F."/>
            <person name="Wang Q."/>
            <person name="Bedoya-Reina O.C."/>
            <person name="Katiyar N."/>
            <person name="Tomsho L.P."/>
            <person name="Kasson L.M."/>
            <person name="Hardie R.A."/>
            <person name="Woodbridge P."/>
            <person name="Tindall E.A."/>
            <person name="Bertelsen M.F."/>
            <person name="Dixon D."/>
            <person name="Pyecroft S."/>
            <person name="Helgen K.M."/>
            <person name="Lesk A.M."/>
            <person name="Pringle T.H."/>
            <person name="Patterson N."/>
            <person name="Zhang Y."/>
            <person name="Kreiss A."/>
            <person name="Woods G.M."/>
            <person name="Jones M.E."/>
            <person name="Schuster S.C."/>
        </authorList>
    </citation>
    <scope>NUCLEOTIDE SEQUENCE [LARGE SCALE GENOMIC DNA]</scope>
</reference>
<keyword evidence="6" id="KW-0325">Glycoprotein</keyword>
<feature type="domain" description="Cystatin fetuin-B-type" evidence="8">
    <location>
        <begin position="26"/>
        <end position="139"/>
    </location>
</feature>
<evidence type="ECO:0000313" key="9">
    <source>
        <dbReference type="Ensembl" id="ENSSHAP00000025365.1"/>
    </source>
</evidence>
<evidence type="ECO:0000256" key="6">
    <source>
        <dbReference type="ARBA" id="ARBA00023180"/>
    </source>
</evidence>
<keyword evidence="4" id="KW-0677">Repeat</keyword>
<dbReference type="Gene3D" id="3.10.450.10">
    <property type="match status" value="2"/>
</dbReference>
<comment type="subcellular location">
    <subcellularLocation>
        <location evidence="1">Secreted</location>
    </subcellularLocation>
</comment>
<feature type="signal peptide" evidence="7">
    <location>
        <begin position="1"/>
        <end position="18"/>
    </location>
</feature>
<dbReference type="RefSeq" id="XP_031813388.1">
    <property type="nucleotide sequence ID" value="XM_031957528.1"/>
</dbReference>
<name>A0A7N4NLV5_SARHA</name>
<dbReference type="InterPro" id="IPR001363">
    <property type="entry name" value="Prot_inh_fetuin_CS"/>
</dbReference>
<dbReference type="Proteomes" id="UP000007648">
    <property type="component" value="Unassembled WGS sequence"/>
</dbReference>
<dbReference type="Pfam" id="PF00031">
    <property type="entry name" value="Cystatin"/>
    <property type="match status" value="2"/>
</dbReference>
<dbReference type="SUPFAM" id="SSF54403">
    <property type="entry name" value="Cystatin/monellin"/>
    <property type="match status" value="2"/>
</dbReference>
<dbReference type="GO" id="GO:0007339">
    <property type="term" value="P:binding of sperm to zona pellucida"/>
    <property type="evidence" value="ECO:0007669"/>
    <property type="project" value="TreeGrafter"/>
</dbReference>
<dbReference type="InterPro" id="IPR046350">
    <property type="entry name" value="Cystatin_sf"/>
</dbReference>
<evidence type="ECO:0000256" key="1">
    <source>
        <dbReference type="ARBA" id="ARBA00004613"/>
    </source>
</evidence>
<protein>
    <recommendedName>
        <fullName evidence="8">Cystatin fetuin-B-type domain-containing protein</fullName>
    </recommendedName>
</protein>
<dbReference type="InterPro" id="IPR050735">
    <property type="entry name" value="Kininogen_Fetuin_HRG"/>
</dbReference>
<evidence type="ECO:0000259" key="8">
    <source>
        <dbReference type="PROSITE" id="PS51530"/>
    </source>
</evidence>
<dbReference type="FunFam" id="3.10.450.10:FF:000005">
    <property type="entry name" value="Histidine-rich glycoprotein"/>
    <property type="match status" value="1"/>
</dbReference>
<dbReference type="GO" id="GO:0008191">
    <property type="term" value="F:metalloendopeptidase inhibitor activity"/>
    <property type="evidence" value="ECO:0007669"/>
    <property type="project" value="TreeGrafter"/>
</dbReference>
<dbReference type="AlphaFoldDB" id="A0A7N4NLV5"/>
<dbReference type="InParanoid" id="A0A7N4NLV5"/>
<dbReference type="FunCoup" id="A0A7N4NLV5">
    <property type="interactions" value="65"/>
</dbReference>
<dbReference type="Ensembl" id="ENSSHAT00000038269.1">
    <property type="protein sequence ID" value="ENSSHAP00000025365.1"/>
    <property type="gene ID" value="ENSSHAG00000027914.1"/>
</dbReference>
<evidence type="ECO:0000256" key="4">
    <source>
        <dbReference type="ARBA" id="ARBA00022737"/>
    </source>
</evidence>
<dbReference type="SMART" id="SM00043">
    <property type="entry name" value="CY"/>
    <property type="match status" value="2"/>
</dbReference>
<feature type="chain" id="PRO_5029901723" description="Cystatin fetuin-B-type domain-containing protein" evidence="7">
    <location>
        <begin position="19"/>
        <end position="376"/>
    </location>
</feature>
<dbReference type="InterPro" id="IPR025764">
    <property type="entry name" value="Cystatin_Fetuin_B"/>
</dbReference>
<evidence type="ECO:0000256" key="5">
    <source>
        <dbReference type="ARBA" id="ARBA00023157"/>
    </source>
</evidence>
<accession>A0A7N4NLV5</accession>
<dbReference type="GeneTree" id="ENSGT00950000182930"/>
<evidence type="ECO:0000313" key="10">
    <source>
        <dbReference type="Proteomes" id="UP000007648"/>
    </source>
</evidence>
<dbReference type="GO" id="GO:0004869">
    <property type="term" value="F:cysteine-type endopeptidase inhibitor activity"/>
    <property type="evidence" value="ECO:0007669"/>
    <property type="project" value="InterPro"/>
</dbReference>
<dbReference type="InterPro" id="IPR000010">
    <property type="entry name" value="Cystatin_dom"/>
</dbReference>
<dbReference type="GO" id="GO:0005615">
    <property type="term" value="C:extracellular space"/>
    <property type="evidence" value="ECO:0007669"/>
    <property type="project" value="InterPro"/>
</dbReference>
<reference evidence="9" key="3">
    <citation type="submission" date="2025-09" db="UniProtKB">
        <authorList>
            <consortium name="Ensembl"/>
        </authorList>
    </citation>
    <scope>IDENTIFICATION</scope>
</reference>
<gene>
    <name evidence="9" type="primary">LOC100932187</name>
</gene>
<dbReference type="OrthoDB" id="9941887at2759"/>
<dbReference type="PANTHER" id="PTHR13814">
    <property type="entry name" value="FETUIN"/>
    <property type="match status" value="1"/>
</dbReference>
<dbReference type="CDD" id="cd00042">
    <property type="entry name" value="CY"/>
    <property type="match status" value="1"/>
</dbReference>
<keyword evidence="10" id="KW-1185">Reference proteome</keyword>
<dbReference type="PROSITE" id="PS01254">
    <property type="entry name" value="FETUIN_1"/>
    <property type="match status" value="1"/>
</dbReference>
<dbReference type="PROSITE" id="PS01255">
    <property type="entry name" value="FETUIN_2"/>
    <property type="match status" value="1"/>
</dbReference>
<dbReference type="GO" id="GO:0060255">
    <property type="term" value="P:regulation of macromolecule metabolic process"/>
    <property type="evidence" value="ECO:0007669"/>
    <property type="project" value="UniProtKB-ARBA"/>
</dbReference>
<reference evidence="9" key="2">
    <citation type="submission" date="2025-08" db="UniProtKB">
        <authorList>
            <consortium name="Ensembl"/>
        </authorList>
    </citation>
    <scope>IDENTIFICATION</scope>
</reference>
<keyword evidence="2" id="KW-0964">Secreted</keyword>
<dbReference type="PANTHER" id="PTHR13814:SF10">
    <property type="entry name" value="FETUIN-B"/>
    <property type="match status" value="1"/>
</dbReference>
<dbReference type="GeneID" id="100932187"/>
<evidence type="ECO:0000256" key="3">
    <source>
        <dbReference type="ARBA" id="ARBA00022729"/>
    </source>
</evidence>
<evidence type="ECO:0000256" key="7">
    <source>
        <dbReference type="SAM" id="SignalP"/>
    </source>
</evidence>
<evidence type="ECO:0000256" key="2">
    <source>
        <dbReference type="ARBA" id="ARBA00022525"/>
    </source>
</evidence>
<proteinExistence type="predicted"/>
<keyword evidence="5" id="KW-1015">Disulfide bond</keyword>
<sequence>MILTLSLGLLVLVHCGWSVSLPAQVPLTRPLLLEPSCNDSRVLSVAGLALEKINEDRKEGYVFRLNRVADVLEHHQEDLGSVYYLTLDVLETNCHVLSKKHWKDCKMVLPHYSVYGRCKAIFYVNLPRRILYLAAYNCTVRPVSTEDMVRLCPICPVLIPTNSSDPGILQTVSESLEKINEESAVGKKFYLFQVTRVFTQWIMGPSLLVEFLVTESPCTKSLPEQCLPPPADAQPVGICMGSVSRKVFLKHVSGTCEFFQSQPTSAPESHSPEHQVPQNLASSMDAAPLEGLKGSVQFLPDPSVGKIEDEQEKKPLLTFPAHVKLTTEPLGEVLHLPSHFLLEKEELPIVLPFPEKFIKNECPGPAEYPNSLILPP</sequence>
<organism evidence="9 10">
    <name type="scientific">Sarcophilus harrisii</name>
    <name type="common">Tasmanian devil</name>
    <name type="synonym">Sarcophilus laniarius</name>
    <dbReference type="NCBI Taxonomy" id="9305"/>
    <lineage>
        <taxon>Eukaryota</taxon>
        <taxon>Metazoa</taxon>
        <taxon>Chordata</taxon>
        <taxon>Craniata</taxon>
        <taxon>Vertebrata</taxon>
        <taxon>Euteleostomi</taxon>
        <taxon>Mammalia</taxon>
        <taxon>Metatheria</taxon>
        <taxon>Dasyuromorphia</taxon>
        <taxon>Dasyuridae</taxon>
        <taxon>Sarcophilus</taxon>
    </lineage>
</organism>
<dbReference type="PROSITE" id="PS51530">
    <property type="entry name" value="CYSTATIN_FETUIN_B"/>
    <property type="match status" value="1"/>
</dbReference>